<gene>
    <name evidence="2" type="ORF">ACFSJC_02165</name>
</gene>
<evidence type="ECO:0000313" key="2">
    <source>
        <dbReference type="EMBL" id="MFD2110643.1"/>
    </source>
</evidence>
<proteinExistence type="predicted"/>
<dbReference type="InterPro" id="IPR011460">
    <property type="entry name" value="Lcl_C"/>
</dbReference>
<comment type="caution">
    <text evidence="2">The sequence shown here is derived from an EMBL/GenBank/DDBJ whole genome shotgun (WGS) entry which is preliminary data.</text>
</comment>
<protein>
    <submittedName>
        <fullName evidence="2">DUF1566 domain-containing protein</fullName>
    </submittedName>
</protein>
<name>A0ABW4Y441_9GAMM</name>
<dbReference type="PANTHER" id="PTHR35812">
    <property type="entry name" value="LIPOPROTEIN"/>
    <property type="match status" value="1"/>
</dbReference>
<sequence length="216" mass="23856">MLKTRGPLCYPERTDLHTDPLKHLRSPMRPTRHAITVLSTGCLVLALTGSVLAADIPDAADACLKGVAETTPSSDFSVIEDGKIVKHDTTSLEWQRCALGQKWDAKKNVCSGRPKSVTWDRANKLIETQTKDGWRLPTGEELLSIVERCHPSPAINPQVFPNTRGALYWTSSIDSGGLGRVWSVSFFKGSYYRPGESQNGLIRLVRGTMKNEPPKQ</sequence>
<dbReference type="RefSeq" id="WP_386022537.1">
    <property type="nucleotide sequence ID" value="NZ_JBHUHX010000004.1"/>
</dbReference>
<dbReference type="EMBL" id="JBHUHX010000004">
    <property type="protein sequence ID" value="MFD2110643.1"/>
    <property type="molecule type" value="Genomic_DNA"/>
</dbReference>
<organism evidence="2 3">
    <name type="scientific">Thiorhodococcus fuscus</name>
    <dbReference type="NCBI Taxonomy" id="527200"/>
    <lineage>
        <taxon>Bacteria</taxon>
        <taxon>Pseudomonadati</taxon>
        <taxon>Pseudomonadota</taxon>
        <taxon>Gammaproteobacteria</taxon>
        <taxon>Chromatiales</taxon>
        <taxon>Chromatiaceae</taxon>
        <taxon>Thiorhodococcus</taxon>
    </lineage>
</organism>
<dbReference type="Proteomes" id="UP001597337">
    <property type="component" value="Unassembled WGS sequence"/>
</dbReference>
<reference evidence="3" key="1">
    <citation type="journal article" date="2019" name="Int. J. Syst. Evol. Microbiol.">
        <title>The Global Catalogue of Microorganisms (GCM) 10K type strain sequencing project: providing services to taxonomists for standard genome sequencing and annotation.</title>
        <authorList>
            <consortium name="The Broad Institute Genomics Platform"/>
            <consortium name="The Broad Institute Genome Sequencing Center for Infectious Disease"/>
            <person name="Wu L."/>
            <person name="Ma J."/>
        </authorList>
    </citation>
    <scope>NUCLEOTIDE SEQUENCE [LARGE SCALE GENOMIC DNA]</scope>
    <source>
        <strain evidence="3">KACC 12597</strain>
    </source>
</reference>
<dbReference type="SUPFAM" id="SSF101898">
    <property type="entry name" value="NHL repeat"/>
    <property type="match status" value="1"/>
</dbReference>
<dbReference type="PANTHER" id="PTHR35812:SF1">
    <property type="entry name" value="LIPOPROTEIN"/>
    <property type="match status" value="1"/>
</dbReference>
<accession>A0ABW4Y441</accession>
<evidence type="ECO:0000259" key="1">
    <source>
        <dbReference type="Pfam" id="PF07603"/>
    </source>
</evidence>
<evidence type="ECO:0000313" key="3">
    <source>
        <dbReference type="Proteomes" id="UP001597337"/>
    </source>
</evidence>
<dbReference type="Pfam" id="PF07603">
    <property type="entry name" value="Lcl_C"/>
    <property type="match status" value="1"/>
</dbReference>
<feature type="domain" description="Lcl C-terminal" evidence="1">
    <location>
        <begin position="84"/>
        <end position="206"/>
    </location>
</feature>
<keyword evidence="3" id="KW-1185">Reference proteome</keyword>